<dbReference type="InterPro" id="IPR033749">
    <property type="entry name" value="Polyprenyl_synt_CS"/>
</dbReference>
<dbReference type="STRING" id="1592317.DPF_1015"/>
<evidence type="ECO:0000313" key="7">
    <source>
        <dbReference type="EMBL" id="GAU08309.1"/>
    </source>
</evidence>
<evidence type="ECO:0000256" key="3">
    <source>
        <dbReference type="ARBA" id="ARBA00022679"/>
    </source>
</evidence>
<dbReference type="GO" id="GO:0008299">
    <property type="term" value="P:isoprenoid biosynthetic process"/>
    <property type="evidence" value="ECO:0007669"/>
    <property type="project" value="InterPro"/>
</dbReference>
<keyword evidence="8" id="KW-1185">Reference proteome</keyword>
<dbReference type="PANTHER" id="PTHR12001">
    <property type="entry name" value="GERANYLGERANYL PYROPHOSPHATE SYNTHASE"/>
    <property type="match status" value="1"/>
</dbReference>
<evidence type="ECO:0000256" key="2">
    <source>
        <dbReference type="ARBA" id="ARBA00006706"/>
    </source>
</evidence>
<dbReference type="RefSeq" id="WP_069857804.1">
    <property type="nucleotide sequence ID" value="NZ_BDFE01000015.1"/>
</dbReference>
<dbReference type="SUPFAM" id="SSF48576">
    <property type="entry name" value="Terpenoid synthases"/>
    <property type="match status" value="1"/>
</dbReference>
<dbReference type="SFLD" id="SFLDS00005">
    <property type="entry name" value="Isoprenoid_Synthase_Type_I"/>
    <property type="match status" value="1"/>
</dbReference>
<proteinExistence type="inferred from homology"/>
<dbReference type="CDD" id="cd00685">
    <property type="entry name" value="Trans_IPPS_HT"/>
    <property type="match status" value="1"/>
</dbReference>
<protein>
    <submittedName>
        <fullName evidence="7">Octaprenyl-diphosphate synthase</fullName>
    </submittedName>
</protein>
<dbReference type="GO" id="GO:0004659">
    <property type="term" value="F:prenyltransferase activity"/>
    <property type="evidence" value="ECO:0007669"/>
    <property type="project" value="InterPro"/>
</dbReference>
<accession>A0A194AHR0</accession>
<dbReference type="Pfam" id="PF00348">
    <property type="entry name" value="polyprenyl_synt"/>
    <property type="match status" value="1"/>
</dbReference>
<keyword evidence="5" id="KW-0460">Magnesium</keyword>
<evidence type="ECO:0000313" key="8">
    <source>
        <dbReference type="Proteomes" id="UP000095200"/>
    </source>
</evidence>
<dbReference type="GO" id="GO:0046872">
    <property type="term" value="F:metal ion binding"/>
    <property type="evidence" value="ECO:0007669"/>
    <property type="project" value="UniProtKB-KW"/>
</dbReference>
<comment type="cofactor">
    <cofactor evidence="1">
        <name>Mg(2+)</name>
        <dbReference type="ChEBI" id="CHEBI:18420"/>
    </cofactor>
</comment>
<dbReference type="PANTHER" id="PTHR12001:SF69">
    <property type="entry name" value="ALL TRANS-POLYPRENYL-DIPHOSPHATE SYNTHASE PDSS1"/>
    <property type="match status" value="1"/>
</dbReference>
<organism evidence="7 8">
    <name type="scientific">Desulfoplanes formicivorans</name>
    <dbReference type="NCBI Taxonomy" id="1592317"/>
    <lineage>
        <taxon>Bacteria</taxon>
        <taxon>Pseudomonadati</taxon>
        <taxon>Thermodesulfobacteriota</taxon>
        <taxon>Desulfovibrionia</taxon>
        <taxon>Desulfovibrionales</taxon>
        <taxon>Desulfoplanaceae</taxon>
        <taxon>Desulfoplanes</taxon>
    </lineage>
</organism>
<sequence length="322" mass="34777">MNILKAYMARELPRINQTLYDLTKDLEPEVLPLVEHVLKAGGKRIRPILTLLTARAMGCTRNDVYPMAAAVELLHSASLLHDDILDNAGLRRGKKAAHLVFGTSHAILGGDILFALANRIAAEYNIPALTHCLAQAIMHTATGEIKEIALLRNPAITRAQYLDIITGKTAYLLQVACQCGAIMAGADATGLESASRYGLNLGIAFQIVDDALDYSSSAAVSGKPLGGDLKEGKFTLPLVLYLQQLADEDKTRVMDKLASNAMDAKDIAQVVGAIQSLGLDVQTRQEAGTYITRAKASLEHLGDTPEKNILLSLLDFVLHREK</sequence>
<dbReference type="InterPro" id="IPR000092">
    <property type="entry name" value="Polyprenyl_synt"/>
</dbReference>
<keyword evidence="4" id="KW-0479">Metal-binding</keyword>
<evidence type="ECO:0000256" key="1">
    <source>
        <dbReference type="ARBA" id="ARBA00001946"/>
    </source>
</evidence>
<dbReference type="OrthoDB" id="9805316at2"/>
<evidence type="ECO:0000256" key="6">
    <source>
        <dbReference type="RuleBase" id="RU004466"/>
    </source>
</evidence>
<dbReference type="SFLD" id="SFLDG01017">
    <property type="entry name" value="Polyprenyl_Transferase_Like"/>
    <property type="match status" value="1"/>
</dbReference>
<dbReference type="PROSITE" id="PS00723">
    <property type="entry name" value="POLYPRENYL_SYNTHASE_1"/>
    <property type="match status" value="1"/>
</dbReference>
<evidence type="ECO:0000256" key="4">
    <source>
        <dbReference type="ARBA" id="ARBA00022723"/>
    </source>
</evidence>
<name>A0A194AHR0_9BACT</name>
<dbReference type="Gene3D" id="1.10.600.10">
    <property type="entry name" value="Farnesyl Diphosphate Synthase"/>
    <property type="match status" value="1"/>
</dbReference>
<evidence type="ECO:0000256" key="5">
    <source>
        <dbReference type="ARBA" id="ARBA00022842"/>
    </source>
</evidence>
<comment type="caution">
    <text evidence="7">The sequence shown here is derived from an EMBL/GenBank/DDBJ whole genome shotgun (WGS) entry which is preliminary data.</text>
</comment>
<dbReference type="AlphaFoldDB" id="A0A194AHR0"/>
<keyword evidence="3 6" id="KW-0808">Transferase</keyword>
<dbReference type="EMBL" id="BDFE01000015">
    <property type="protein sequence ID" value="GAU08309.1"/>
    <property type="molecule type" value="Genomic_DNA"/>
</dbReference>
<gene>
    <name evidence="7" type="ORF">DPF_1015</name>
</gene>
<dbReference type="InterPro" id="IPR008949">
    <property type="entry name" value="Isoprenoid_synthase_dom_sf"/>
</dbReference>
<reference evidence="8" key="1">
    <citation type="submission" date="2016-06" db="EMBL/GenBank/DDBJ databases">
        <title>Draft genome sequence of Desulfoplanes formicivorans strain Pf12B.</title>
        <authorList>
            <person name="Watanabe M."/>
            <person name="Kojima H."/>
            <person name="Fukui M."/>
        </authorList>
    </citation>
    <scope>NUCLEOTIDE SEQUENCE [LARGE SCALE GENOMIC DNA]</scope>
    <source>
        <strain evidence="8">Pf12B</strain>
    </source>
</reference>
<dbReference type="Proteomes" id="UP000095200">
    <property type="component" value="Unassembled WGS sequence"/>
</dbReference>
<comment type="similarity">
    <text evidence="2 6">Belongs to the FPP/GGPP synthase family.</text>
</comment>